<dbReference type="Proteomes" id="UP001211065">
    <property type="component" value="Unassembled WGS sequence"/>
</dbReference>
<gene>
    <name evidence="4" type="primary">FES1_2</name>
    <name evidence="4" type="ORF">HK099_000651</name>
</gene>
<dbReference type="GO" id="GO:0005783">
    <property type="term" value="C:endoplasmic reticulum"/>
    <property type="evidence" value="ECO:0007669"/>
    <property type="project" value="TreeGrafter"/>
</dbReference>
<dbReference type="EMBL" id="JADGJW010000116">
    <property type="protein sequence ID" value="KAJ3223821.1"/>
    <property type="molecule type" value="Genomic_DNA"/>
</dbReference>
<dbReference type="InterPro" id="IPR013918">
    <property type="entry name" value="Nucleotide_exch_fac_Fes1"/>
</dbReference>
<comment type="caution">
    <text evidence="4">The sequence shown here is derived from an EMBL/GenBank/DDBJ whole genome shotgun (WGS) entry which is preliminary data.</text>
</comment>
<dbReference type="Gene3D" id="1.25.10.10">
    <property type="entry name" value="Leucine-rich Repeat Variant"/>
    <property type="match status" value="1"/>
</dbReference>
<dbReference type="InterPro" id="IPR011989">
    <property type="entry name" value="ARM-like"/>
</dbReference>
<accession>A0AAD5XXC9</accession>
<feature type="domain" description="Nucleotide exchange factor Fes1" evidence="3">
    <location>
        <begin position="6"/>
        <end position="88"/>
    </location>
</feature>
<sequence length="320" mass="36513">MPSQAELLHWATKNSINEATKSEDPTVTKEMEKLDPKWIDIILGKEDSISMKESMESAVDESLPIDVRVSSLDNFEMFVENLDNANDLKILGLWKPLLNLLQSETVKIRMMAAWIIGTCVQNNAKAQNDLVEMNGLETLIIHLKSEKEISVQIKLLRSISSLITSNATCFKLFYSSKGFELISTFLQKIDSEFFLDDSTEDITTVVRNFKKKLIYMLNFLLSTEESKLNVVTALACQKENLFEVVLNLFGRSKYDDVEFVEWGLKFISHMLNLEKNNKLDSVAESRVQLKLNSVLSEVQEKFKDDAVIVDLILKINSDRL</sequence>
<evidence type="ECO:0000256" key="1">
    <source>
        <dbReference type="ARBA" id="ARBA00011045"/>
    </source>
</evidence>
<dbReference type="InterPro" id="IPR016024">
    <property type="entry name" value="ARM-type_fold"/>
</dbReference>
<dbReference type="InterPro" id="IPR050693">
    <property type="entry name" value="Hsp70_NEF-Inhibitors"/>
</dbReference>
<evidence type="ECO:0000259" key="3">
    <source>
        <dbReference type="Pfam" id="PF08609"/>
    </source>
</evidence>
<evidence type="ECO:0000313" key="4">
    <source>
        <dbReference type="EMBL" id="KAJ3223821.1"/>
    </source>
</evidence>
<name>A0AAD5XXC9_9FUNG</name>
<dbReference type="AlphaFoldDB" id="A0AAD5XXC9"/>
<evidence type="ECO:0000313" key="5">
    <source>
        <dbReference type="Proteomes" id="UP001211065"/>
    </source>
</evidence>
<keyword evidence="5" id="KW-1185">Reference proteome</keyword>
<dbReference type="PANTHER" id="PTHR19316">
    <property type="entry name" value="PROTEIN FOLDING REGULATOR"/>
    <property type="match status" value="1"/>
</dbReference>
<comment type="similarity">
    <text evidence="1">Belongs to the FES1 family.</text>
</comment>
<dbReference type="Pfam" id="PF08609">
    <property type="entry name" value="Fes1"/>
    <property type="match status" value="1"/>
</dbReference>
<dbReference type="GO" id="GO:0000774">
    <property type="term" value="F:adenyl-nucleotide exchange factor activity"/>
    <property type="evidence" value="ECO:0007669"/>
    <property type="project" value="TreeGrafter"/>
</dbReference>
<proteinExistence type="inferred from homology"/>
<dbReference type="SUPFAM" id="SSF48371">
    <property type="entry name" value="ARM repeat"/>
    <property type="match status" value="1"/>
</dbReference>
<organism evidence="4 5">
    <name type="scientific">Clydaea vesicula</name>
    <dbReference type="NCBI Taxonomy" id="447962"/>
    <lineage>
        <taxon>Eukaryota</taxon>
        <taxon>Fungi</taxon>
        <taxon>Fungi incertae sedis</taxon>
        <taxon>Chytridiomycota</taxon>
        <taxon>Chytridiomycota incertae sedis</taxon>
        <taxon>Chytridiomycetes</taxon>
        <taxon>Lobulomycetales</taxon>
        <taxon>Lobulomycetaceae</taxon>
        <taxon>Clydaea</taxon>
    </lineage>
</organism>
<protein>
    <submittedName>
        <fullName evidence="4">Hsp70 nucleotide exchange factor fes1</fullName>
    </submittedName>
</protein>
<evidence type="ECO:0000256" key="2">
    <source>
        <dbReference type="ARBA" id="ARBA00022737"/>
    </source>
</evidence>
<dbReference type="PANTHER" id="PTHR19316:SF18">
    <property type="entry name" value="HSP70-BINDING PROTEIN 1"/>
    <property type="match status" value="1"/>
</dbReference>
<reference evidence="4" key="1">
    <citation type="submission" date="2020-05" db="EMBL/GenBank/DDBJ databases">
        <title>Phylogenomic resolution of chytrid fungi.</title>
        <authorList>
            <person name="Stajich J.E."/>
            <person name="Amses K."/>
            <person name="Simmons R."/>
            <person name="Seto K."/>
            <person name="Myers J."/>
            <person name="Bonds A."/>
            <person name="Quandt C.A."/>
            <person name="Barry K."/>
            <person name="Liu P."/>
            <person name="Grigoriev I."/>
            <person name="Longcore J.E."/>
            <person name="James T.Y."/>
        </authorList>
    </citation>
    <scope>NUCLEOTIDE SEQUENCE</scope>
    <source>
        <strain evidence="4">JEL0476</strain>
    </source>
</reference>
<keyword evidence="2" id="KW-0677">Repeat</keyword>